<name>A0A841HLP7_9GAMM</name>
<dbReference type="EMBL" id="JACHHZ010000002">
    <property type="protein sequence ID" value="MBB6092905.1"/>
    <property type="molecule type" value="Genomic_DNA"/>
</dbReference>
<reference evidence="1 2" key="1">
    <citation type="submission" date="2020-08" db="EMBL/GenBank/DDBJ databases">
        <title>Genomic Encyclopedia of Type Strains, Phase IV (KMG-IV): sequencing the most valuable type-strain genomes for metagenomic binning, comparative biology and taxonomic classification.</title>
        <authorList>
            <person name="Goeker M."/>
        </authorList>
    </citation>
    <scope>NUCLEOTIDE SEQUENCE [LARGE SCALE GENOMIC DNA]</scope>
    <source>
        <strain evidence="1 2">DSM 26723</strain>
    </source>
</reference>
<comment type="caution">
    <text evidence="1">The sequence shown here is derived from an EMBL/GenBank/DDBJ whole genome shotgun (WGS) entry which is preliminary data.</text>
</comment>
<sequence length="69" mass="7418">MSETDARLARQAMDRAHVLLQASQSAVVFNLLDGRSVEEYLDAAWVAAHPAVKLGIEAFVSALNAHEGV</sequence>
<dbReference type="AlphaFoldDB" id="A0A841HLP7"/>
<gene>
    <name evidence="1" type="ORF">HNQ60_001783</name>
</gene>
<protein>
    <submittedName>
        <fullName evidence="1">Uncharacterized protein</fullName>
    </submittedName>
</protein>
<evidence type="ECO:0000313" key="2">
    <source>
        <dbReference type="Proteomes" id="UP000588068"/>
    </source>
</evidence>
<keyword evidence="2" id="KW-1185">Reference proteome</keyword>
<dbReference type="Proteomes" id="UP000588068">
    <property type="component" value="Unassembled WGS sequence"/>
</dbReference>
<proteinExistence type="predicted"/>
<organism evidence="1 2">
    <name type="scientific">Povalibacter uvarum</name>
    <dbReference type="NCBI Taxonomy" id="732238"/>
    <lineage>
        <taxon>Bacteria</taxon>
        <taxon>Pseudomonadati</taxon>
        <taxon>Pseudomonadota</taxon>
        <taxon>Gammaproteobacteria</taxon>
        <taxon>Steroidobacterales</taxon>
        <taxon>Steroidobacteraceae</taxon>
        <taxon>Povalibacter</taxon>
    </lineage>
</organism>
<evidence type="ECO:0000313" key="1">
    <source>
        <dbReference type="EMBL" id="MBB6092905.1"/>
    </source>
</evidence>
<accession>A0A841HLP7</accession>